<keyword evidence="2" id="KW-1185">Reference proteome</keyword>
<proteinExistence type="predicted"/>
<name>A0A2A6CLP8_PRIPA</name>
<reference evidence="2" key="1">
    <citation type="journal article" date="2008" name="Nat. Genet.">
        <title>The Pristionchus pacificus genome provides a unique perspective on nematode lifestyle and parasitism.</title>
        <authorList>
            <person name="Dieterich C."/>
            <person name="Clifton S.W."/>
            <person name="Schuster L.N."/>
            <person name="Chinwalla A."/>
            <person name="Delehaunty K."/>
            <person name="Dinkelacker I."/>
            <person name="Fulton L."/>
            <person name="Fulton R."/>
            <person name="Godfrey J."/>
            <person name="Minx P."/>
            <person name="Mitreva M."/>
            <person name="Roeseler W."/>
            <person name="Tian H."/>
            <person name="Witte H."/>
            <person name="Yang S.P."/>
            <person name="Wilson R.K."/>
            <person name="Sommer R.J."/>
        </authorList>
    </citation>
    <scope>NUCLEOTIDE SEQUENCE [LARGE SCALE GENOMIC DNA]</scope>
    <source>
        <strain evidence="2">PS312</strain>
    </source>
</reference>
<sequence length="158" mass="16908">MASPLQPHFYGAPGGYAGQWTTGYFGPQTGFGGYYGLPEGGYSGYSGVPNAVTERPGGETGGEGRSERRTTTSKIRRWTNFNSTKMVFRPISPSSPSPAHPSSSAAPSSFSHGVVHPWPVMIVCRIVWATLLPSYPFPQVHRHAAHSGLHKEGLLPAP</sequence>
<reference evidence="1" key="2">
    <citation type="submission" date="2022-06" db="UniProtKB">
        <authorList>
            <consortium name="EnsemblMetazoa"/>
        </authorList>
    </citation>
    <scope>IDENTIFICATION</scope>
    <source>
        <strain evidence="1">PS312</strain>
    </source>
</reference>
<organism evidence="1 2">
    <name type="scientific">Pristionchus pacificus</name>
    <name type="common">Parasitic nematode worm</name>
    <dbReference type="NCBI Taxonomy" id="54126"/>
    <lineage>
        <taxon>Eukaryota</taxon>
        <taxon>Metazoa</taxon>
        <taxon>Ecdysozoa</taxon>
        <taxon>Nematoda</taxon>
        <taxon>Chromadorea</taxon>
        <taxon>Rhabditida</taxon>
        <taxon>Rhabditina</taxon>
        <taxon>Diplogasteromorpha</taxon>
        <taxon>Diplogasteroidea</taxon>
        <taxon>Neodiplogasteridae</taxon>
        <taxon>Pristionchus</taxon>
    </lineage>
</organism>
<protein>
    <submittedName>
        <fullName evidence="1">Uncharacterized protein</fullName>
    </submittedName>
</protein>
<dbReference type="AlphaFoldDB" id="A0A2A6CLP8"/>
<accession>A0A8R1U5P5</accession>
<accession>A0A2A6CLP8</accession>
<gene>
    <name evidence="1" type="primary">WBGene00093633</name>
</gene>
<evidence type="ECO:0000313" key="1">
    <source>
        <dbReference type="EnsemblMetazoa" id="PPA04079.1"/>
    </source>
</evidence>
<dbReference type="Proteomes" id="UP000005239">
    <property type="component" value="Unassembled WGS sequence"/>
</dbReference>
<evidence type="ECO:0000313" key="2">
    <source>
        <dbReference type="Proteomes" id="UP000005239"/>
    </source>
</evidence>
<dbReference type="EnsemblMetazoa" id="PPA04079.1">
    <property type="protein sequence ID" value="PPA04079.1"/>
    <property type="gene ID" value="WBGene00093633"/>
</dbReference>